<proteinExistence type="predicted"/>
<reference evidence="1" key="2">
    <citation type="submission" date="2020-02" db="EMBL/GenBank/DDBJ databases">
        <authorList>
            <consortium name="NCBI Pathogen Detection Project"/>
        </authorList>
    </citation>
    <scope>NUCLEOTIDE SEQUENCE</scope>
    <source>
        <strain evidence="1">MA.SF_R0213/09</strain>
    </source>
</reference>
<sequence length="173" mass="19064">MVGYTTAIRQLDTGRFDASLSDGLRVSAEIQLGHNRGWFRPTDEQMALTWRWIVSCLFICEQRQENGTVDVMNEEGGVDRAVIYAGEHGGLSVYPATERFSLANHIEGLAIEKYGVETGLPLAVRMYQGMAEVDPHSGALRLSQMGREGLAMLHDGFIETLMEEGIPPAPTAH</sequence>
<evidence type="ECO:0000313" key="1">
    <source>
        <dbReference type="EMBL" id="HAF8558845.1"/>
    </source>
</evidence>
<reference evidence="1" key="1">
    <citation type="journal article" date="2018" name="Genome Biol.">
        <title>SKESA: strategic k-mer extension for scrupulous assemblies.</title>
        <authorList>
            <person name="Souvorov A."/>
            <person name="Agarwala R."/>
            <person name="Lipman D.J."/>
        </authorList>
    </citation>
    <scope>NUCLEOTIDE SEQUENCE</scope>
    <source>
        <strain evidence="1">MA.SF_R0213/09</strain>
    </source>
</reference>
<accession>A0A754DZI4</accession>
<gene>
    <name evidence="1" type="ORF">G5V05_001456</name>
</gene>
<evidence type="ECO:0008006" key="2">
    <source>
        <dbReference type="Google" id="ProtNLM"/>
    </source>
</evidence>
<dbReference type="AlphaFoldDB" id="A0A754DZI4"/>
<comment type="caution">
    <text evidence="1">The sequence shown here is derived from an EMBL/GenBank/DDBJ whole genome shotgun (WGS) entry which is preliminary data.</text>
</comment>
<name>A0A754DZI4_SALER</name>
<organism evidence="1">
    <name type="scientific">Salmonella enterica</name>
    <name type="common">Salmonella choleraesuis</name>
    <dbReference type="NCBI Taxonomy" id="28901"/>
    <lineage>
        <taxon>Bacteria</taxon>
        <taxon>Pseudomonadati</taxon>
        <taxon>Pseudomonadota</taxon>
        <taxon>Gammaproteobacteria</taxon>
        <taxon>Enterobacterales</taxon>
        <taxon>Enterobacteriaceae</taxon>
        <taxon>Salmonella</taxon>
    </lineage>
</organism>
<dbReference type="RefSeq" id="WP_080090352.1">
    <property type="nucleotide sequence ID" value="NZ_MYJC01000002.1"/>
</dbReference>
<dbReference type="EMBL" id="DAAWMZ010000004">
    <property type="protein sequence ID" value="HAF8558845.1"/>
    <property type="molecule type" value="Genomic_DNA"/>
</dbReference>
<protein>
    <recommendedName>
        <fullName evidence="2">2-polyprenylphenol hydroxylase related flavodoxin oxidoreductase</fullName>
    </recommendedName>
</protein>